<gene>
    <name evidence="2" type="ORF">Sradi_1488100</name>
</gene>
<dbReference type="InterPro" id="IPR036397">
    <property type="entry name" value="RNaseH_sf"/>
</dbReference>
<dbReference type="GO" id="GO:0015074">
    <property type="term" value="P:DNA integration"/>
    <property type="evidence" value="ECO:0007669"/>
    <property type="project" value="InterPro"/>
</dbReference>
<comment type="caution">
    <text evidence="2">The sequence shown here is derived from an EMBL/GenBank/DDBJ whole genome shotgun (WGS) entry which is preliminary data.</text>
</comment>
<dbReference type="Gene3D" id="3.30.420.10">
    <property type="entry name" value="Ribonuclease H-like superfamily/Ribonuclease H"/>
    <property type="match status" value="1"/>
</dbReference>
<proteinExistence type="predicted"/>
<dbReference type="PROSITE" id="PS50994">
    <property type="entry name" value="INTEGRASE"/>
    <property type="match status" value="1"/>
</dbReference>
<evidence type="ECO:0000313" key="2">
    <source>
        <dbReference type="EMBL" id="KAL0412864.1"/>
    </source>
</evidence>
<dbReference type="Pfam" id="PF00665">
    <property type="entry name" value="rve"/>
    <property type="match status" value="1"/>
</dbReference>
<evidence type="ECO:0000259" key="1">
    <source>
        <dbReference type="PROSITE" id="PS50994"/>
    </source>
</evidence>
<dbReference type="PANTHER" id="PTHR37984:SF5">
    <property type="entry name" value="PROTEIN NYNRIN-LIKE"/>
    <property type="match status" value="1"/>
</dbReference>
<accession>A0AAW2U7N1</accession>
<sequence>MDLVKKCKKYQEHANITHLLAAPFQPIQSPYPFDRWGMDIVGKLPRALGQREYLIVAVDYFSKWVKAEGLSKISEKEVMKFVWKNIVCRFSIPMAFVMDNGTLFQGAKFRQWCEKLKIKQYYTSVATP</sequence>
<dbReference type="EMBL" id="JACGWJ010000006">
    <property type="protein sequence ID" value="KAL0412864.1"/>
    <property type="molecule type" value="Genomic_DNA"/>
</dbReference>
<reference evidence="2" key="1">
    <citation type="submission" date="2020-06" db="EMBL/GenBank/DDBJ databases">
        <authorList>
            <person name="Li T."/>
            <person name="Hu X."/>
            <person name="Zhang T."/>
            <person name="Song X."/>
            <person name="Zhang H."/>
            <person name="Dai N."/>
            <person name="Sheng W."/>
            <person name="Hou X."/>
            <person name="Wei L."/>
        </authorList>
    </citation>
    <scope>NUCLEOTIDE SEQUENCE</scope>
    <source>
        <strain evidence="2">G02</strain>
        <tissue evidence="2">Leaf</tissue>
    </source>
</reference>
<dbReference type="AlphaFoldDB" id="A0AAW2U7N1"/>
<name>A0AAW2U7N1_SESRA</name>
<protein>
    <recommendedName>
        <fullName evidence="1">Integrase catalytic domain-containing protein</fullName>
    </recommendedName>
</protein>
<feature type="domain" description="Integrase catalytic" evidence="1">
    <location>
        <begin position="28"/>
        <end position="128"/>
    </location>
</feature>
<dbReference type="InterPro" id="IPR012337">
    <property type="entry name" value="RNaseH-like_sf"/>
</dbReference>
<reference evidence="2" key="2">
    <citation type="journal article" date="2024" name="Plant">
        <title>Genomic evolution and insights into agronomic trait innovations of Sesamum species.</title>
        <authorList>
            <person name="Miao H."/>
            <person name="Wang L."/>
            <person name="Qu L."/>
            <person name="Liu H."/>
            <person name="Sun Y."/>
            <person name="Le M."/>
            <person name="Wang Q."/>
            <person name="Wei S."/>
            <person name="Zheng Y."/>
            <person name="Lin W."/>
            <person name="Duan Y."/>
            <person name="Cao H."/>
            <person name="Xiong S."/>
            <person name="Wang X."/>
            <person name="Wei L."/>
            <person name="Li C."/>
            <person name="Ma Q."/>
            <person name="Ju M."/>
            <person name="Zhao R."/>
            <person name="Li G."/>
            <person name="Mu C."/>
            <person name="Tian Q."/>
            <person name="Mei H."/>
            <person name="Zhang T."/>
            <person name="Gao T."/>
            <person name="Zhang H."/>
        </authorList>
    </citation>
    <scope>NUCLEOTIDE SEQUENCE</scope>
    <source>
        <strain evidence="2">G02</strain>
    </source>
</reference>
<dbReference type="SUPFAM" id="SSF53098">
    <property type="entry name" value="Ribonuclease H-like"/>
    <property type="match status" value="1"/>
</dbReference>
<dbReference type="InterPro" id="IPR050951">
    <property type="entry name" value="Retrovirus_Pol_polyprotein"/>
</dbReference>
<organism evidence="2">
    <name type="scientific">Sesamum radiatum</name>
    <name type="common">Black benniseed</name>
    <dbReference type="NCBI Taxonomy" id="300843"/>
    <lineage>
        <taxon>Eukaryota</taxon>
        <taxon>Viridiplantae</taxon>
        <taxon>Streptophyta</taxon>
        <taxon>Embryophyta</taxon>
        <taxon>Tracheophyta</taxon>
        <taxon>Spermatophyta</taxon>
        <taxon>Magnoliopsida</taxon>
        <taxon>eudicotyledons</taxon>
        <taxon>Gunneridae</taxon>
        <taxon>Pentapetalae</taxon>
        <taxon>asterids</taxon>
        <taxon>lamiids</taxon>
        <taxon>Lamiales</taxon>
        <taxon>Pedaliaceae</taxon>
        <taxon>Sesamum</taxon>
    </lineage>
</organism>
<dbReference type="InterPro" id="IPR001584">
    <property type="entry name" value="Integrase_cat-core"/>
</dbReference>
<dbReference type="GO" id="GO:0003676">
    <property type="term" value="F:nucleic acid binding"/>
    <property type="evidence" value="ECO:0007669"/>
    <property type="project" value="InterPro"/>
</dbReference>
<dbReference type="PANTHER" id="PTHR37984">
    <property type="entry name" value="PROTEIN CBG26694"/>
    <property type="match status" value="1"/>
</dbReference>